<dbReference type="AlphaFoldDB" id="A0A974BLH5"/>
<dbReference type="EMBL" id="JACBNQ010000018">
    <property type="protein sequence ID" value="NYB75163.1"/>
    <property type="molecule type" value="Genomic_DNA"/>
</dbReference>
<dbReference type="InterPro" id="IPR015414">
    <property type="entry name" value="TMEM64"/>
</dbReference>
<evidence type="ECO:0000313" key="9">
    <source>
        <dbReference type="Proteomes" id="UP000611629"/>
    </source>
</evidence>
<dbReference type="PANTHER" id="PTHR12677:SF55">
    <property type="entry name" value="UNDECAPRENYL PHOSPHATE TRANSPORTER SAOUHSC_00901-RELATED"/>
    <property type="match status" value="1"/>
</dbReference>
<dbReference type="Pfam" id="PF09335">
    <property type="entry name" value="VTT_dom"/>
    <property type="match status" value="1"/>
</dbReference>
<dbReference type="GO" id="GO:0005886">
    <property type="term" value="C:plasma membrane"/>
    <property type="evidence" value="ECO:0007669"/>
    <property type="project" value="UniProtKB-SubCell"/>
</dbReference>
<sequence length="185" mass="21021">MDEILEIVLKYVEAGGPLAGILFTVVEAFFPILPLVAFVIINVATFGFFFGYLYSWAGNCIGSFLLFLLIRKVGEKKFEEKIKQSKYKSTLEKIKQKNTTLMFFLYCFPFSPSFLISGTAALANMNTRRFLITLLPAKFVMMLSLAFIGENVSSFFENPLKSILYILLILLVNLLSKKLLFFLTD</sequence>
<reference evidence="8" key="1">
    <citation type="submission" date="2020-07" db="EMBL/GenBank/DDBJ databases">
        <title>Genomic analysis of a strain of Sedimentibacter Hydroxybenzoicus DSM7310.</title>
        <authorList>
            <person name="Ma S."/>
        </authorList>
    </citation>
    <scope>NUCLEOTIDE SEQUENCE</scope>
    <source>
        <strain evidence="8">DSM 7310</strain>
    </source>
</reference>
<evidence type="ECO:0000256" key="2">
    <source>
        <dbReference type="ARBA" id="ARBA00022475"/>
    </source>
</evidence>
<feature type="domain" description="VTT" evidence="7">
    <location>
        <begin position="34"/>
        <end position="150"/>
    </location>
</feature>
<name>A0A974BLH5_SEDHY</name>
<dbReference type="PANTHER" id="PTHR12677">
    <property type="entry name" value="GOLGI APPARATUS MEMBRANE PROTEIN TVP38-RELATED"/>
    <property type="match status" value="1"/>
</dbReference>
<feature type="transmembrane region" description="Helical" evidence="6">
    <location>
        <begin position="21"/>
        <end position="43"/>
    </location>
</feature>
<organism evidence="8 9">
    <name type="scientific">Sedimentibacter hydroxybenzoicus DSM 7310</name>
    <dbReference type="NCBI Taxonomy" id="1123245"/>
    <lineage>
        <taxon>Bacteria</taxon>
        <taxon>Bacillati</taxon>
        <taxon>Bacillota</taxon>
        <taxon>Tissierellia</taxon>
        <taxon>Sedimentibacter</taxon>
    </lineage>
</organism>
<protein>
    <recommendedName>
        <fullName evidence="6">TVP38/TMEM64 family membrane protein</fullName>
    </recommendedName>
</protein>
<dbReference type="Proteomes" id="UP000611629">
    <property type="component" value="Unassembled WGS sequence"/>
</dbReference>
<evidence type="ECO:0000313" key="8">
    <source>
        <dbReference type="EMBL" id="NYB75163.1"/>
    </source>
</evidence>
<evidence type="ECO:0000259" key="7">
    <source>
        <dbReference type="Pfam" id="PF09335"/>
    </source>
</evidence>
<comment type="caution">
    <text evidence="8">The sequence shown here is derived from an EMBL/GenBank/DDBJ whole genome shotgun (WGS) entry which is preliminary data.</text>
</comment>
<keyword evidence="2 6" id="KW-1003">Cell membrane</keyword>
<keyword evidence="3 6" id="KW-0812">Transmembrane</keyword>
<feature type="transmembrane region" description="Helical" evidence="6">
    <location>
        <begin position="130"/>
        <end position="150"/>
    </location>
</feature>
<feature type="transmembrane region" description="Helical" evidence="6">
    <location>
        <begin position="49"/>
        <end position="70"/>
    </location>
</feature>
<feature type="transmembrane region" description="Helical" evidence="6">
    <location>
        <begin position="103"/>
        <end position="124"/>
    </location>
</feature>
<accession>A0A974BLH5</accession>
<evidence type="ECO:0000256" key="4">
    <source>
        <dbReference type="ARBA" id="ARBA00022989"/>
    </source>
</evidence>
<evidence type="ECO:0000256" key="1">
    <source>
        <dbReference type="ARBA" id="ARBA00004651"/>
    </source>
</evidence>
<evidence type="ECO:0000256" key="5">
    <source>
        <dbReference type="ARBA" id="ARBA00023136"/>
    </source>
</evidence>
<keyword evidence="5 6" id="KW-0472">Membrane</keyword>
<comment type="subcellular location">
    <subcellularLocation>
        <location evidence="1 6">Cell membrane</location>
        <topology evidence="1 6">Multi-pass membrane protein</topology>
    </subcellularLocation>
</comment>
<keyword evidence="4 6" id="KW-1133">Transmembrane helix</keyword>
<comment type="similarity">
    <text evidence="6">Belongs to the TVP38/TMEM64 family.</text>
</comment>
<dbReference type="RefSeq" id="WP_179238870.1">
    <property type="nucleotide sequence ID" value="NZ_JACBNQ010000018.1"/>
</dbReference>
<evidence type="ECO:0000256" key="6">
    <source>
        <dbReference type="RuleBase" id="RU366058"/>
    </source>
</evidence>
<feature type="transmembrane region" description="Helical" evidence="6">
    <location>
        <begin position="162"/>
        <end position="183"/>
    </location>
</feature>
<dbReference type="InterPro" id="IPR032816">
    <property type="entry name" value="VTT_dom"/>
</dbReference>
<gene>
    <name evidence="8" type="ORF">HZF24_13525</name>
</gene>
<keyword evidence="9" id="KW-1185">Reference proteome</keyword>
<proteinExistence type="inferred from homology"/>
<evidence type="ECO:0000256" key="3">
    <source>
        <dbReference type="ARBA" id="ARBA00022692"/>
    </source>
</evidence>